<evidence type="ECO:0000256" key="2">
    <source>
        <dbReference type="ARBA" id="ARBA00002681"/>
    </source>
</evidence>
<evidence type="ECO:0000256" key="4">
    <source>
        <dbReference type="ARBA" id="ARBA00010662"/>
    </source>
</evidence>
<dbReference type="SUPFAM" id="SSF100950">
    <property type="entry name" value="NagB/RpiA/CoA transferase-like"/>
    <property type="match status" value="1"/>
</dbReference>
<dbReference type="RefSeq" id="WP_126762171.1">
    <property type="nucleotide sequence ID" value="NZ_JBHLTZ010000004.1"/>
</dbReference>
<dbReference type="NCBIfam" id="TIGR01198">
    <property type="entry name" value="pgl"/>
    <property type="match status" value="1"/>
</dbReference>
<reference evidence="10" key="1">
    <citation type="journal article" date="2018" name="Front. Microbiol.">
        <title>Genome-Based Analysis Reveals the Taxonomy and Diversity of the Family Idiomarinaceae.</title>
        <authorList>
            <person name="Liu Y."/>
            <person name="Lai Q."/>
            <person name="Shao Z."/>
        </authorList>
    </citation>
    <scope>NUCLEOTIDE SEQUENCE [LARGE SCALE GENOMIC DNA]</scope>
    <source>
        <strain evidence="10">BH195</strain>
    </source>
</reference>
<dbReference type="CDD" id="cd01400">
    <property type="entry name" value="6PGL"/>
    <property type="match status" value="1"/>
</dbReference>
<dbReference type="GO" id="GO:0017057">
    <property type="term" value="F:6-phosphogluconolactonase activity"/>
    <property type="evidence" value="ECO:0007669"/>
    <property type="project" value="UniProtKB-UniRule"/>
</dbReference>
<dbReference type="InterPro" id="IPR005900">
    <property type="entry name" value="6-phosphogluconolactonase_DevB"/>
</dbReference>
<dbReference type="PANTHER" id="PTHR11054">
    <property type="entry name" value="6-PHOSPHOGLUCONOLACTONASE"/>
    <property type="match status" value="1"/>
</dbReference>
<dbReference type="InterPro" id="IPR039104">
    <property type="entry name" value="6PGL"/>
</dbReference>
<organism evidence="9 10">
    <name type="scientific">Pseudidiomarina halophila</name>
    <dbReference type="NCBI Taxonomy" id="1449799"/>
    <lineage>
        <taxon>Bacteria</taxon>
        <taxon>Pseudomonadati</taxon>
        <taxon>Pseudomonadota</taxon>
        <taxon>Gammaproteobacteria</taxon>
        <taxon>Alteromonadales</taxon>
        <taxon>Idiomarinaceae</taxon>
        <taxon>Pseudidiomarina</taxon>
    </lineage>
</organism>
<dbReference type="Pfam" id="PF01182">
    <property type="entry name" value="Glucosamine_iso"/>
    <property type="match status" value="1"/>
</dbReference>
<dbReference type="Proteomes" id="UP000287198">
    <property type="component" value="Unassembled WGS sequence"/>
</dbReference>
<dbReference type="AlphaFoldDB" id="A0A432Y108"/>
<evidence type="ECO:0000256" key="1">
    <source>
        <dbReference type="ARBA" id="ARBA00000832"/>
    </source>
</evidence>
<dbReference type="InterPro" id="IPR037171">
    <property type="entry name" value="NagB/RpiA_transferase-like"/>
</dbReference>
<dbReference type="InterPro" id="IPR006148">
    <property type="entry name" value="Glc/Gal-6P_isomerase"/>
</dbReference>
<dbReference type="GO" id="GO:0005975">
    <property type="term" value="P:carbohydrate metabolic process"/>
    <property type="evidence" value="ECO:0007669"/>
    <property type="project" value="UniProtKB-UniRule"/>
</dbReference>
<evidence type="ECO:0000259" key="8">
    <source>
        <dbReference type="Pfam" id="PF01182"/>
    </source>
</evidence>
<comment type="caution">
    <text evidence="9">The sequence shown here is derived from an EMBL/GenBank/DDBJ whole genome shotgun (WGS) entry which is preliminary data.</text>
</comment>
<dbReference type="EMBL" id="PIPW01000001">
    <property type="protein sequence ID" value="RUO54625.1"/>
    <property type="molecule type" value="Genomic_DNA"/>
</dbReference>
<dbReference type="Gene3D" id="3.40.50.1360">
    <property type="match status" value="1"/>
</dbReference>
<protein>
    <recommendedName>
        <fullName evidence="6 7">6-phosphogluconolactonase</fullName>
        <shortName evidence="7">6PGL</shortName>
        <ecNumber evidence="5 7">3.1.1.31</ecNumber>
    </recommendedName>
</protein>
<comment type="catalytic activity">
    <reaction evidence="1 7">
        <text>6-phospho-D-glucono-1,5-lactone + H2O = 6-phospho-D-gluconate + H(+)</text>
        <dbReference type="Rhea" id="RHEA:12556"/>
        <dbReference type="ChEBI" id="CHEBI:15377"/>
        <dbReference type="ChEBI" id="CHEBI:15378"/>
        <dbReference type="ChEBI" id="CHEBI:57955"/>
        <dbReference type="ChEBI" id="CHEBI:58759"/>
        <dbReference type="EC" id="3.1.1.31"/>
    </reaction>
</comment>
<evidence type="ECO:0000256" key="7">
    <source>
        <dbReference type="RuleBase" id="RU365095"/>
    </source>
</evidence>
<keyword evidence="10" id="KW-1185">Reference proteome</keyword>
<name>A0A432Y108_9GAMM</name>
<comment type="function">
    <text evidence="2 7">Hydrolysis of 6-phosphogluconolactone to 6-phosphogluconate.</text>
</comment>
<evidence type="ECO:0000256" key="5">
    <source>
        <dbReference type="ARBA" id="ARBA00013198"/>
    </source>
</evidence>
<evidence type="ECO:0000313" key="9">
    <source>
        <dbReference type="EMBL" id="RUO54625.1"/>
    </source>
</evidence>
<sequence>MTVSIQRFANDKDLVAYFNRKLRLQLEQAIAERGHAYLVVSGGRTPIPLFKTLAKQQLAWPQVTIVLADERWVPPSDAASNEKLVREHLLQEQAAAAKFVSLLSAEEDPYEAEEEISERLAQLPTFDAVILGMGEDGHTASLFPGAEELQCGLTTDAAALAVTPKDAPLARMSMSKKRLLDSRQIYFHLSGGAKAAVLDEALAEQDVASMPVRAFLHQQQVPVEVLLASA</sequence>
<keyword evidence="7" id="KW-0378">Hydrolase</keyword>
<evidence type="ECO:0000256" key="3">
    <source>
        <dbReference type="ARBA" id="ARBA00004961"/>
    </source>
</evidence>
<proteinExistence type="inferred from homology"/>
<dbReference type="OrthoDB" id="9810967at2"/>
<evidence type="ECO:0000256" key="6">
    <source>
        <dbReference type="ARBA" id="ARBA00020337"/>
    </source>
</evidence>
<dbReference type="EC" id="3.1.1.31" evidence="5 7"/>
<accession>A0A432Y108</accession>
<feature type="domain" description="Glucosamine/galactosamine-6-phosphate isomerase" evidence="8">
    <location>
        <begin position="11"/>
        <end position="218"/>
    </location>
</feature>
<evidence type="ECO:0000313" key="10">
    <source>
        <dbReference type="Proteomes" id="UP000287198"/>
    </source>
</evidence>
<comment type="similarity">
    <text evidence="4 7">Belongs to the glucosamine/galactosamine-6-phosphate isomerase family. 6-phosphogluconolactonase subfamily.</text>
</comment>
<dbReference type="GO" id="GO:0006098">
    <property type="term" value="P:pentose-phosphate shunt"/>
    <property type="evidence" value="ECO:0007669"/>
    <property type="project" value="UniProtKB-UniPathway"/>
</dbReference>
<dbReference type="PANTHER" id="PTHR11054:SF0">
    <property type="entry name" value="6-PHOSPHOGLUCONOLACTONASE"/>
    <property type="match status" value="1"/>
</dbReference>
<gene>
    <name evidence="7 9" type="primary">pgl</name>
    <name evidence="9" type="ORF">CWI69_04230</name>
</gene>
<dbReference type="UniPathway" id="UPA00115">
    <property type="reaction ID" value="UER00409"/>
</dbReference>
<comment type="pathway">
    <text evidence="3 7">Carbohydrate degradation; pentose phosphate pathway; D-ribulose 5-phosphate from D-glucose 6-phosphate (oxidative stage): step 2/3.</text>
</comment>